<dbReference type="AlphaFoldDB" id="A0A9P0HAR5"/>
<evidence type="ECO:0000313" key="2">
    <source>
        <dbReference type="Proteomes" id="UP001152798"/>
    </source>
</evidence>
<dbReference type="OrthoDB" id="5531344at2759"/>
<sequence length="124" mass="14093">MDDIDCDIVGIDDEVEVTSCVEIISEEQKMAQPSYVEDSSDSDDDPYVAPAHLVQINATKAEVDQMINSFIAGRRARVNQQNIREFCGPDYDGESCARVSAVHFTKRLVQVEDAKKYWERFKKK</sequence>
<name>A0A9P0HAR5_NEZVI</name>
<proteinExistence type="predicted"/>
<reference evidence="1" key="1">
    <citation type="submission" date="2022-01" db="EMBL/GenBank/DDBJ databases">
        <authorList>
            <person name="King R."/>
        </authorList>
    </citation>
    <scope>NUCLEOTIDE SEQUENCE</scope>
</reference>
<dbReference type="Proteomes" id="UP001152798">
    <property type="component" value="Chromosome 4"/>
</dbReference>
<evidence type="ECO:0000313" key="1">
    <source>
        <dbReference type="EMBL" id="CAH1398434.1"/>
    </source>
</evidence>
<gene>
    <name evidence="1" type="ORF">NEZAVI_LOCUS8086</name>
</gene>
<protein>
    <submittedName>
        <fullName evidence="1">Uncharacterized protein</fullName>
    </submittedName>
</protein>
<dbReference type="EMBL" id="OV725080">
    <property type="protein sequence ID" value="CAH1398434.1"/>
    <property type="molecule type" value="Genomic_DNA"/>
</dbReference>
<accession>A0A9P0HAR5</accession>
<keyword evidence="2" id="KW-1185">Reference proteome</keyword>
<organism evidence="1 2">
    <name type="scientific">Nezara viridula</name>
    <name type="common">Southern green stink bug</name>
    <name type="synonym">Cimex viridulus</name>
    <dbReference type="NCBI Taxonomy" id="85310"/>
    <lineage>
        <taxon>Eukaryota</taxon>
        <taxon>Metazoa</taxon>
        <taxon>Ecdysozoa</taxon>
        <taxon>Arthropoda</taxon>
        <taxon>Hexapoda</taxon>
        <taxon>Insecta</taxon>
        <taxon>Pterygota</taxon>
        <taxon>Neoptera</taxon>
        <taxon>Paraneoptera</taxon>
        <taxon>Hemiptera</taxon>
        <taxon>Heteroptera</taxon>
        <taxon>Panheteroptera</taxon>
        <taxon>Pentatomomorpha</taxon>
        <taxon>Pentatomoidea</taxon>
        <taxon>Pentatomidae</taxon>
        <taxon>Pentatominae</taxon>
        <taxon>Nezara</taxon>
    </lineage>
</organism>